<evidence type="ECO:0000313" key="12">
    <source>
        <dbReference type="Proteomes" id="UP000005226"/>
    </source>
</evidence>
<feature type="domain" description="B box-type" evidence="9">
    <location>
        <begin position="160"/>
        <end position="200"/>
    </location>
</feature>
<reference evidence="11 12" key="1">
    <citation type="journal article" date="2011" name="Genome Biol. Evol.">
        <title>Integration of the genetic map and genome assembly of fugu facilitates insights into distinct features of genome evolution in teleosts and mammals.</title>
        <authorList>
            <person name="Kai W."/>
            <person name="Kikuchi K."/>
            <person name="Tohari S."/>
            <person name="Chew A.K."/>
            <person name="Tay A."/>
            <person name="Fujiwara A."/>
            <person name="Hosoya S."/>
            <person name="Suetake H."/>
            <person name="Naruse K."/>
            <person name="Brenner S."/>
            <person name="Suzuki Y."/>
            <person name="Venkatesh B."/>
        </authorList>
    </citation>
    <scope>NUCLEOTIDE SEQUENCE [LARGE SCALE GENOMIC DNA]</scope>
</reference>
<keyword evidence="12" id="KW-1185">Reference proteome</keyword>
<evidence type="ECO:0000259" key="8">
    <source>
        <dbReference type="PROSITE" id="PS50089"/>
    </source>
</evidence>
<dbReference type="InterPro" id="IPR003879">
    <property type="entry name" value="Butyrophylin_SPRY"/>
</dbReference>
<dbReference type="eggNOG" id="KOG2177">
    <property type="taxonomic scope" value="Eukaryota"/>
</dbReference>
<dbReference type="Pfam" id="PF25600">
    <property type="entry name" value="TRIM_CC"/>
    <property type="match status" value="1"/>
</dbReference>
<dbReference type="Proteomes" id="UP000005226">
    <property type="component" value="Chromosome 18"/>
</dbReference>
<name>H2S3V3_TAKRU</name>
<dbReference type="FunFam" id="2.60.120.920:FF:000004">
    <property type="entry name" value="Butyrophilin subfamily 1 member A1"/>
    <property type="match status" value="1"/>
</dbReference>
<dbReference type="PROSITE" id="PS50119">
    <property type="entry name" value="ZF_BBOX"/>
    <property type="match status" value="1"/>
</dbReference>
<evidence type="ECO:0000256" key="5">
    <source>
        <dbReference type="ARBA" id="ARBA00022859"/>
    </source>
</evidence>
<accession>H2S3V3</accession>
<dbReference type="Pfam" id="PF00622">
    <property type="entry name" value="SPRY"/>
    <property type="match status" value="1"/>
</dbReference>
<feature type="coiled-coil region" evidence="7">
    <location>
        <begin position="276"/>
        <end position="307"/>
    </location>
</feature>
<dbReference type="InterPro" id="IPR051051">
    <property type="entry name" value="E3_ubiq-ligase_TRIM/RNF"/>
</dbReference>
<keyword evidence="3 6" id="KW-0863">Zinc-finger</keyword>
<dbReference type="GeneID" id="101065462"/>
<dbReference type="PROSITE" id="PS00518">
    <property type="entry name" value="ZF_RING_1"/>
    <property type="match status" value="1"/>
</dbReference>
<dbReference type="Gene3D" id="3.30.40.10">
    <property type="entry name" value="Zinc/RING finger domain, C3HC4 (zinc finger)"/>
    <property type="match status" value="1"/>
</dbReference>
<dbReference type="PROSITE" id="PS50188">
    <property type="entry name" value="B302_SPRY"/>
    <property type="match status" value="1"/>
</dbReference>
<dbReference type="InterPro" id="IPR001841">
    <property type="entry name" value="Znf_RING"/>
</dbReference>
<dbReference type="Pfam" id="PF00643">
    <property type="entry name" value="zf-B_box"/>
    <property type="match status" value="1"/>
</dbReference>
<feature type="domain" description="RING-type" evidence="8">
    <location>
        <begin position="34"/>
        <end position="74"/>
    </location>
</feature>
<dbReference type="PROSITE" id="PS50089">
    <property type="entry name" value="ZF_RING_2"/>
    <property type="match status" value="1"/>
</dbReference>
<dbReference type="OrthoDB" id="8812982at2759"/>
<dbReference type="RefSeq" id="XP_003972767.2">
    <property type="nucleotide sequence ID" value="XM_003972718.3"/>
</dbReference>
<dbReference type="Gene3D" id="4.10.830.40">
    <property type="match status" value="1"/>
</dbReference>
<reference evidence="11" key="3">
    <citation type="submission" date="2025-09" db="UniProtKB">
        <authorList>
            <consortium name="Ensembl"/>
        </authorList>
    </citation>
    <scope>IDENTIFICATION</scope>
</reference>
<dbReference type="InterPro" id="IPR001870">
    <property type="entry name" value="B30.2/SPRY"/>
</dbReference>
<dbReference type="InterPro" id="IPR058030">
    <property type="entry name" value="TRIM8/14/16/25/29/45/65_CC"/>
</dbReference>
<dbReference type="InterPro" id="IPR003877">
    <property type="entry name" value="SPRY_dom"/>
</dbReference>
<dbReference type="AlphaFoldDB" id="H2S3V3"/>
<evidence type="ECO:0000256" key="4">
    <source>
        <dbReference type="ARBA" id="ARBA00022833"/>
    </source>
</evidence>
<feature type="domain" description="B30.2/SPRY" evidence="10">
    <location>
        <begin position="359"/>
        <end position="556"/>
    </location>
</feature>
<dbReference type="SUPFAM" id="SSF57845">
    <property type="entry name" value="B-box zinc-binding domain"/>
    <property type="match status" value="1"/>
</dbReference>
<proteinExistence type="predicted"/>
<gene>
    <name evidence="11" type="primary">LOC101065462</name>
</gene>
<dbReference type="Ensembl" id="ENSTRUT00000007120.3">
    <property type="protein sequence ID" value="ENSTRUP00000007075.3"/>
    <property type="gene ID" value="ENSTRUG00000003029.3"/>
</dbReference>
<evidence type="ECO:0000256" key="3">
    <source>
        <dbReference type="ARBA" id="ARBA00022771"/>
    </source>
</evidence>
<protein>
    <submittedName>
        <fullName evidence="11">E3 ubiquitin-protein ligase TRIM39-like</fullName>
    </submittedName>
</protein>
<dbReference type="InterPro" id="IPR013320">
    <property type="entry name" value="ConA-like_dom_sf"/>
</dbReference>
<dbReference type="GeneTree" id="ENSGT01040000240400"/>
<evidence type="ECO:0000259" key="10">
    <source>
        <dbReference type="PROSITE" id="PS50188"/>
    </source>
</evidence>
<feature type="coiled-coil region" evidence="7">
    <location>
        <begin position="197"/>
        <end position="231"/>
    </location>
</feature>
<dbReference type="SMART" id="SM00184">
    <property type="entry name" value="RING"/>
    <property type="match status" value="1"/>
</dbReference>
<dbReference type="InterPro" id="IPR000315">
    <property type="entry name" value="Znf_B-box"/>
</dbReference>
<dbReference type="GO" id="GO:0045087">
    <property type="term" value="P:innate immune response"/>
    <property type="evidence" value="ECO:0007669"/>
    <property type="project" value="UniProtKB-KW"/>
</dbReference>
<dbReference type="Gene3D" id="3.30.160.60">
    <property type="entry name" value="Classic Zinc Finger"/>
    <property type="match status" value="1"/>
</dbReference>
<keyword evidence="4" id="KW-0862">Zinc</keyword>
<dbReference type="GO" id="GO:0005737">
    <property type="term" value="C:cytoplasm"/>
    <property type="evidence" value="ECO:0007669"/>
    <property type="project" value="UniProtKB-ARBA"/>
</dbReference>
<keyword evidence="5" id="KW-0391">Immunity</keyword>
<evidence type="ECO:0000256" key="1">
    <source>
        <dbReference type="ARBA" id="ARBA00022588"/>
    </source>
</evidence>
<dbReference type="SMART" id="SM00449">
    <property type="entry name" value="SPRY"/>
    <property type="match status" value="1"/>
</dbReference>
<dbReference type="SUPFAM" id="SSF49899">
    <property type="entry name" value="Concanavalin A-like lectins/glucanases"/>
    <property type="match status" value="1"/>
</dbReference>
<keyword evidence="7" id="KW-0175">Coiled coil</keyword>
<reference evidence="11" key="2">
    <citation type="submission" date="2025-08" db="UniProtKB">
        <authorList>
            <consortium name="Ensembl"/>
        </authorList>
    </citation>
    <scope>IDENTIFICATION</scope>
</reference>
<dbReference type="OMA" id="WTMWLKN"/>
<dbReference type="InterPro" id="IPR043136">
    <property type="entry name" value="B30.2/SPRY_sf"/>
</dbReference>
<dbReference type="GO" id="GO:0008270">
    <property type="term" value="F:zinc ion binding"/>
    <property type="evidence" value="ECO:0007669"/>
    <property type="project" value="UniProtKB-KW"/>
</dbReference>
<dbReference type="InterPro" id="IPR027370">
    <property type="entry name" value="Znf-RING_euk"/>
</dbReference>
<dbReference type="PANTHER" id="PTHR25465:SF32">
    <property type="entry name" value="BLOODTHIRSTY-RELATED GENE FAMILY, MEMBER 16 ISOFORM X1-RELATED"/>
    <property type="match status" value="1"/>
</dbReference>
<sequence>MFLLPGNFLSDPCCPQVVAMSSPGCLLTEDQLLCDVCLDVFSDPVTLPCGHSFCRACVEQHWEDSVQRHCPTCKETFYGPLELQLNKFISDVILRFRGAQRDPQLAKGGDITCDICKEPKLAALKSCLVCLASFCQSHLKPHLSVSRLKQHQLTDPMENLEWRICPKHEKPLELFCRTDQTCVCMLCPVHDHKSHDIGRLKDQYESKRAELERQEEEIQEMIQERRRVVLNIRHAIKLSRGAAQREMANGVQVFATLKRSLRRAEAELVGTIEERQKTAETQAKNFIQELEQELSELLTQQVEVEQLLDTKDHLHFLQNLRTLKSSSTKDWTAVSVNLPSHEGTLRSAVDQLHQTLSEEMETLVAEVELNHLRQFSVDVTLDPDTAHSALLLSEDGKRVHHGVRRRNLLDNPERFDPCCCVLARQAFSSGSFYFEVQVHGKSRWTVGVAKASIQRKGVVPLCPANGHWSVWLKNGTQYAALVGTPRPLTLRSTPRRVGVFVDFDKGLVSFYDGDTAAVLFSFTGCSFTEKLLPFFSPGINDDGKNSTPLVILNSTESR</sequence>
<keyword evidence="2" id="KW-0479">Metal-binding</keyword>
<dbReference type="HOGENOM" id="CLU_013137_0_1_1"/>
<dbReference type="PRINTS" id="PR01407">
    <property type="entry name" value="BUTYPHLNCDUF"/>
</dbReference>
<evidence type="ECO:0000256" key="6">
    <source>
        <dbReference type="PROSITE-ProRule" id="PRU00024"/>
    </source>
</evidence>
<dbReference type="CDD" id="cd13733">
    <property type="entry name" value="SPRY_PRY_C-I_1"/>
    <property type="match status" value="1"/>
</dbReference>
<dbReference type="KEGG" id="tru:101065462"/>
<dbReference type="InParanoid" id="H2S3V3"/>
<keyword evidence="1" id="KW-0399">Innate immunity</keyword>
<dbReference type="InterPro" id="IPR013083">
    <property type="entry name" value="Znf_RING/FYVE/PHD"/>
</dbReference>
<dbReference type="InterPro" id="IPR017907">
    <property type="entry name" value="Znf_RING_CS"/>
</dbReference>
<dbReference type="Pfam" id="PF13445">
    <property type="entry name" value="zf-RING_UBOX"/>
    <property type="match status" value="1"/>
</dbReference>
<evidence type="ECO:0000259" key="9">
    <source>
        <dbReference type="PROSITE" id="PS50119"/>
    </source>
</evidence>
<dbReference type="PANTHER" id="PTHR25465">
    <property type="entry name" value="B-BOX DOMAIN CONTAINING"/>
    <property type="match status" value="1"/>
</dbReference>
<evidence type="ECO:0000313" key="11">
    <source>
        <dbReference type="Ensembl" id="ENSTRUP00000007075.3"/>
    </source>
</evidence>
<evidence type="ECO:0000256" key="2">
    <source>
        <dbReference type="ARBA" id="ARBA00022723"/>
    </source>
</evidence>
<dbReference type="CDD" id="cd19769">
    <property type="entry name" value="Bbox2_TRIM16-like"/>
    <property type="match status" value="1"/>
</dbReference>
<dbReference type="SUPFAM" id="SSF57850">
    <property type="entry name" value="RING/U-box"/>
    <property type="match status" value="1"/>
</dbReference>
<organism evidence="11 12">
    <name type="scientific">Takifugu rubripes</name>
    <name type="common">Japanese pufferfish</name>
    <name type="synonym">Fugu rubripes</name>
    <dbReference type="NCBI Taxonomy" id="31033"/>
    <lineage>
        <taxon>Eukaryota</taxon>
        <taxon>Metazoa</taxon>
        <taxon>Chordata</taxon>
        <taxon>Craniata</taxon>
        <taxon>Vertebrata</taxon>
        <taxon>Euteleostomi</taxon>
        <taxon>Actinopterygii</taxon>
        <taxon>Neopterygii</taxon>
        <taxon>Teleostei</taxon>
        <taxon>Neoteleostei</taxon>
        <taxon>Acanthomorphata</taxon>
        <taxon>Eupercaria</taxon>
        <taxon>Tetraodontiformes</taxon>
        <taxon>Tetradontoidea</taxon>
        <taxon>Tetraodontidae</taxon>
        <taxon>Takifugu</taxon>
    </lineage>
</organism>
<evidence type="ECO:0000256" key="7">
    <source>
        <dbReference type="SAM" id="Coils"/>
    </source>
</evidence>
<dbReference type="SMART" id="SM00336">
    <property type="entry name" value="BBOX"/>
    <property type="match status" value="1"/>
</dbReference>
<dbReference type="InterPro" id="IPR006574">
    <property type="entry name" value="PRY"/>
</dbReference>
<dbReference type="Pfam" id="PF13765">
    <property type="entry name" value="PRY"/>
    <property type="match status" value="1"/>
</dbReference>
<dbReference type="SMART" id="SM00589">
    <property type="entry name" value="PRY"/>
    <property type="match status" value="1"/>
</dbReference>
<dbReference type="Gene3D" id="2.60.120.920">
    <property type="match status" value="1"/>
</dbReference>